<dbReference type="GO" id="GO:0015986">
    <property type="term" value="P:proton motive force-driven ATP synthesis"/>
    <property type="evidence" value="ECO:0007669"/>
    <property type="project" value="TreeGrafter"/>
</dbReference>
<dbReference type="Proteomes" id="UP001176521">
    <property type="component" value="Unassembled WGS sequence"/>
</dbReference>
<dbReference type="AlphaFoldDB" id="A0AAN6GE83"/>
<reference evidence="5" key="1">
    <citation type="journal article" date="2023" name="PhytoFront">
        <title>Draft Genome Resources of Seven Strains of Tilletia horrida, Causal Agent of Kernel Smut of Rice.</title>
        <authorList>
            <person name="Khanal S."/>
            <person name="Antony Babu S."/>
            <person name="Zhou X.G."/>
        </authorList>
    </citation>
    <scope>NUCLEOTIDE SEQUENCE</scope>
    <source>
        <strain evidence="5">TX3</strain>
    </source>
</reference>
<dbReference type="GO" id="GO:0031966">
    <property type="term" value="C:mitochondrial membrane"/>
    <property type="evidence" value="ECO:0007669"/>
    <property type="project" value="UniProtKB-SubCell"/>
</dbReference>
<keyword evidence="3" id="KW-0472">Membrane</keyword>
<proteinExistence type="predicted"/>
<evidence type="ECO:0000256" key="2">
    <source>
        <dbReference type="ARBA" id="ARBA00023128"/>
    </source>
</evidence>
<dbReference type="PANTHER" id="PTHR28074">
    <property type="entry name" value="ATP SYNTHASE SUBUNIT K, MITOCHONDRIAL"/>
    <property type="match status" value="1"/>
</dbReference>
<keyword evidence="2" id="KW-0496">Mitochondrion</keyword>
<gene>
    <name evidence="5" type="ORF">OC842_001895</name>
</gene>
<keyword evidence="6" id="KW-1185">Reference proteome</keyword>
<comment type="subcellular location">
    <subcellularLocation>
        <location evidence="1">Mitochondrion membrane</location>
    </subcellularLocation>
</comment>
<name>A0AAN6GE83_9BASI</name>
<protein>
    <submittedName>
        <fullName evidence="5">Uncharacterized protein</fullName>
    </submittedName>
</protein>
<sequence>MSYTIAGRQVLNEHIALGTFAIIGGIAYAASSGGSKDKKAASSSTAASVREPAINASTSDEEAFIKQFLAEAEGKNERLV</sequence>
<evidence type="ECO:0000313" key="5">
    <source>
        <dbReference type="EMBL" id="KAK0536711.1"/>
    </source>
</evidence>
<organism evidence="5 6">
    <name type="scientific">Tilletia horrida</name>
    <dbReference type="NCBI Taxonomy" id="155126"/>
    <lineage>
        <taxon>Eukaryota</taxon>
        <taxon>Fungi</taxon>
        <taxon>Dikarya</taxon>
        <taxon>Basidiomycota</taxon>
        <taxon>Ustilaginomycotina</taxon>
        <taxon>Exobasidiomycetes</taxon>
        <taxon>Tilletiales</taxon>
        <taxon>Tilletiaceae</taxon>
        <taxon>Tilletia</taxon>
    </lineage>
</organism>
<dbReference type="InterPro" id="IPR021278">
    <property type="entry name" value="ATP19"/>
</dbReference>
<dbReference type="EMBL" id="JAPDMQ010000072">
    <property type="protein sequence ID" value="KAK0536711.1"/>
    <property type="molecule type" value="Genomic_DNA"/>
</dbReference>
<comment type="caution">
    <text evidence="5">The sequence shown here is derived from an EMBL/GenBank/DDBJ whole genome shotgun (WGS) entry which is preliminary data.</text>
</comment>
<evidence type="ECO:0000256" key="3">
    <source>
        <dbReference type="ARBA" id="ARBA00023136"/>
    </source>
</evidence>
<feature type="region of interest" description="Disordered" evidence="4">
    <location>
        <begin position="31"/>
        <end position="53"/>
    </location>
</feature>
<dbReference type="PANTHER" id="PTHR28074:SF1">
    <property type="entry name" value="ATP SYNTHASE SUBUNIT K, MITOCHONDRIAL"/>
    <property type="match status" value="1"/>
</dbReference>
<evidence type="ECO:0000313" key="6">
    <source>
        <dbReference type="Proteomes" id="UP001176521"/>
    </source>
</evidence>
<dbReference type="Pfam" id="PF11022">
    <property type="entry name" value="ATP19"/>
    <property type="match status" value="1"/>
</dbReference>
<evidence type="ECO:0000256" key="4">
    <source>
        <dbReference type="SAM" id="MobiDB-lite"/>
    </source>
</evidence>
<evidence type="ECO:0000256" key="1">
    <source>
        <dbReference type="ARBA" id="ARBA00004325"/>
    </source>
</evidence>
<accession>A0AAN6GE83</accession>